<accession>A0A0L6CH21</accession>
<gene>
    <name evidence="2" type="ORF">VV01_06085</name>
</gene>
<evidence type="ECO:0000313" key="3">
    <source>
        <dbReference type="Proteomes" id="UP000037397"/>
    </source>
</evidence>
<dbReference type="OrthoDB" id="4870057at2"/>
<dbReference type="RefSeq" id="WP_050669104.1">
    <property type="nucleotide sequence ID" value="NZ_LAIR01000002.1"/>
</dbReference>
<dbReference type="Proteomes" id="UP000037397">
    <property type="component" value="Unassembled WGS sequence"/>
</dbReference>
<evidence type="ECO:0000313" key="2">
    <source>
        <dbReference type="EMBL" id="KNX36813.1"/>
    </source>
</evidence>
<dbReference type="AlphaFoldDB" id="A0A0L6CH21"/>
<evidence type="ECO:0000256" key="1">
    <source>
        <dbReference type="SAM" id="MobiDB-lite"/>
    </source>
</evidence>
<protein>
    <submittedName>
        <fullName evidence="2">Uncharacterized protein</fullName>
    </submittedName>
</protein>
<dbReference type="EMBL" id="LAIR01000002">
    <property type="protein sequence ID" value="KNX36813.1"/>
    <property type="molecule type" value="Genomic_DNA"/>
</dbReference>
<comment type="caution">
    <text evidence="2">The sequence shown here is derived from an EMBL/GenBank/DDBJ whole genome shotgun (WGS) entry which is preliminary data.</text>
</comment>
<sequence length="89" mass="9569">MSVLVHPCRACPHPVDWHDPRHRGYTSCACCRTGVADPDPAPRLQATFTSPGGRPEPLYAPGSPRNAGSMHATRTCDCPACHTAYAARQ</sequence>
<keyword evidence="3" id="KW-1185">Reference proteome</keyword>
<dbReference type="STRING" id="1631356.VV01_06085"/>
<organism evidence="2 3">
    <name type="scientific">Luteipulveratus halotolerans</name>
    <dbReference type="NCBI Taxonomy" id="1631356"/>
    <lineage>
        <taxon>Bacteria</taxon>
        <taxon>Bacillati</taxon>
        <taxon>Actinomycetota</taxon>
        <taxon>Actinomycetes</taxon>
        <taxon>Micrococcales</taxon>
        <taxon>Dermacoccaceae</taxon>
        <taxon>Luteipulveratus</taxon>
    </lineage>
</organism>
<name>A0A0L6CH21_9MICO</name>
<proteinExistence type="predicted"/>
<reference evidence="3" key="1">
    <citation type="submission" date="2015-03" db="EMBL/GenBank/DDBJ databases">
        <title>Luteipulveratus halotolerans sp. nov., a novel actinobacterium (Dermacoccaceae) from Sarawak, Malaysia.</title>
        <authorList>
            <person name="Juboi H."/>
            <person name="Basik A."/>
            <person name="Shamsul S.S."/>
            <person name="Arnold P."/>
            <person name="Schmitt E.K."/>
            <person name="Sanglier J.-J."/>
            <person name="Yeo T."/>
        </authorList>
    </citation>
    <scope>NUCLEOTIDE SEQUENCE [LARGE SCALE GENOMIC DNA]</scope>
    <source>
        <strain evidence="3">C296001</strain>
    </source>
</reference>
<feature type="region of interest" description="Disordered" evidence="1">
    <location>
        <begin position="47"/>
        <end position="66"/>
    </location>
</feature>